<dbReference type="InterPro" id="IPR000943">
    <property type="entry name" value="RNA_pol_sigma70"/>
</dbReference>
<dbReference type="SUPFAM" id="SSF88659">
    <property type="entry name" value="Sigma3 and sigma4 domains of RNA polymerase sigma factors"/>
    <property type="match status" value="1"/>
</dbReference>
<feature type="domain" description="RNA polymerase sigma-70 region 2" evidence="5">
    <location>
        <begin position="24"/>
        <end position="88"/>
    </location>
</feature>
<evidence type="ECO:0000313" key="6">
    <source>
        <dbReference type="EMBL" id="MCY6369048.1"/>
    </source>
</evidence>
<evidence type="ECO:0000256" key="1">
    <source>
        <dbReference type="ARBA" id="ARBA00023015"/>
    </source>
</evidence>
<evidence type="ECO:0000256" key="4">
    <source>
        <dbReference type="ARBA" id="ARBA00023163"/>
    </source>
</evidence>
<dbReference type="InterPro" id="IPR007627">
    <property type="entry name" value="RNA_pol_sigma70_r2"/>
</dbReference>
<dbReference type="InterPro" id="IPR013325">
    <property type="entry name" value="RNA_pol_sigma_r2"/>
</dbReference>
<dbReference type="PRINTS" id="PR00046">
    <property type="entry name" value="SIGMA70FCT"/>
</dbReference>
<keyword evidence="2" id="KW-0731">Sigma factor</keyword>
<keyword evidence="1" id="KW-0805">Transcription regulation</keyword>
<evidence type="ECO:0000259" key="5">
    <source>
        <dbReference type="Pfam" id="PF04542"/>
    </source>
</evidence>
<dbReference type="Pfam" id="PF04542">
    <property type="entry name" value="Sigma70_r2"/>
    <property type="match status" value="1"/>
</dbReference>
<evidence type="ECO:0000256" key="3">
    <source>
        <dbReference type="ARBA" id="ARBA00023125"/>
    </source>
</evidence>
<dbReference type="Gene3D" id="1.10.10.10">
    <property type="entry name" value="Winged helix-like DNA-binding domain superfamily/Winged helix DNA-binding domain"/>
    <property type="match status" value="1"/>
</dbReference>
<dbReference type="NCBIfam" id="TIGR02937">
    <property type="entry name" value="sigma70-ECF"/>
    <property type="match status" value="1"/>
</dbReference>
<sequence length="188" mass="22477">MNKDIELLVKKAKESDLKAKEELLNRFKPYVIKKARGIYIKNYDMDDLIQIGNISIMKAIDKYNLEKENFVSYVTLAINNNFNYEIRKMSKSRYDSSLNKVVEGDLEIIDIILEEENIEEDFIKKEKLNTVYIALNKLNEKERKLIYSIYFKDIKLKEYALKEEIKYGTVLKRKTKILKKLREFLKEK</sequence>
<dbReference type="InterPro" id="IPR013324">
    <property type="entry name" value="RNA_pol_sigma_r3/r4-like"/>
</dbReference>
<keyword evidence="7" id="KW-1185">Reference proteome</keyword>
<name>A0ABT4CJF4_9CLOT</name>
<keyword evidence="3" id="KW-0238">DNA-binding</keyword>
<dbReference type="PANTHER" id="PTHR30385">
    <property type="entry name" value="SIGMA FACTOR F FLAGELLAR"/>
    <property type="match status" value="1"/>
</dbReference>
<dbReference type="EMBL" id="JAPQES010000001">
    <property type="protein sequence ID" value="MCY6369048.1"/>
    <property type="molecule type" value="Genomic_DNA"/>
</dbReference>
<proteinExistence type="predicted"/>
<dbReference type="InterPro" id="IPR014284">
    <property type="entry name" value="RNA_pol_sigma-70_dom"/>
</dbReference>
<accession>A0ABT4CJF4</accession>
<evidence type="ECO:0000313" key="7">
    <source>
        <dbReference type="Proteomes" id="UP001079657"/>
    </source>
</evidence>
<dbReference type="RefSeq" id="WP_268047374.1">
    <property type="nucleotide sequence ID" value="NZ_JAPQES010000001.1"/>
</dbReference>
<protein>
    <submittedName>
        <fullName evidence="6">Sigma-70 family RNA polymerase sigma factor</fullName>
    </submittedName>
</protein>
<dbReference type="SUPFAM" id="SSF88946">
    <property type="entry name" value="Sigma2 domain of RNA polymerase sigma factors"/>
    <property type="match status" value="1"/>
</dbReference>
<reference evidence="6" key="1">
    <citation type="submission" date="2022-12" db="EMBL/GenBank/DDBJ databases">
        <authorList>
            <person name="Wang J."/>
        </authorList>
    </citation>
    <scope>NUCLEOTIDE SEQUENCE</scope>
    <source>
        <strain evidence="6">HY-42-06</strain>
    </source>
</reference>
<evidence type="ECO:0000256" key="2">
    <source>
        <dbReference type="ARBA" id="ARBA00023082"/>
    </source>
</evidence>
<comment type="caution">
    <text evidence="6">The sequence shown here is derived from an EMBL/GenBank/DDBJ whole genome shotgun (WGS) entry which is preliminary data.</text>
</comment>
<dbReference type="Gene3D" id="1.20.120.1810">
    <property type="match status" value="1"/>
</dbReference>
<gene>
    <name evidence="6" type="ORF">OXH55_00120</name>
</gene>
<dbReference type="InterPro" id="IPR036388">
    <property type="entry name" value="WH-like_DNA-bd_sf"/>
</dbReference>
<organism evidence="6 7">
    <name type="scientific">Clostridium ganghwense</name>
    <dbReference type="NCBI Taxonomy" id="312089"/>
    <lineage>
        <taxon>Bacteria</taxon>
        <taxon>Bacillati</taxon>
        <taxon>Bacillota</taxon>
        <taxon>Clostridia</taxon>
        <taxon>Eubacteriales</taxon>
        <taxon>Clostridiaceae</taxon>
        <taxon>Clostridium</taxon>
    </lineage>
</organism>
<dbReference type="Proteomes" id="UP001079657">
    <property type="component" value="Unassembled WGS sequence"/>
</dbReference>
<keyword evidence="4" id="KW-0804">Transcription</keyword>